<dbReference type="Proteomes" id="UP000423396">
    <property type="component" value="Chromosome"/>
</dbReference>
<feature type="transmembrane region" description="Helical" evidence="1">
    <location>
        <begin position="69"/>
        <end position="93"/>
    </location>
</feature>
<dbReference type="RefSeq" id="WP_156004782.1">
    <property type="nucleotide sequence ID" value="NZ_CP045483.1"/>
</dbReference>
<dbReference type="GeneID" id="42797482"/>
<dbReference type="EMBL" id="CP045483">
    <property type="protein sequence ID" value="QGR18599.1"/>
    <property type="molecule type" value="Genomic_DNA"/>
</dbReference>
<protein>
    <submittedName>
        <fullName evidence="2">Uncharacterized protein</fullName>
    </submittedName>
</protein>
<dbReference type="AlphaFoldDB" id="A0A650CLD2"/>
<keyword evidence="3" id="KW-1185">Reference proteome</keyword>
<feature type="transmembrane region" description="Helical" evidence="1">
    <location>
        <begin position="12"/>
        <end position="31"/>
    </location>
</feature>
<evidence type="ECO:0000313" key="3">
    <source>
        <dbReference type="Proteomes" id="UP000423396"/>
    </source>
</evidence>
<evidence type="ECO:0000313" key="2">
    <source>
        <dbReference type="EMBL" id="QGR18599.1"/>
    </source>
</evidence>
<proteinExistence type="predicted"/>
<dbReference type="KEGG" id="sazo:D1868_00360"/>
<sequence>MKLQYEIPIAIGLWWIPVIGPAIFGAVDAFIERDFKKGMISTAISSILASSFYIYLTFSVIRAPILGNLLPVITVVMSAVGVIISLATVYLILSKLSITSVSGNGIYTEFYSSSVEEAKSKVENFISSLGINPSDCPSPSLELSEDKIRTTMACNGLKIQYEVTQELRGKYKVKVWVNNSNEV</sequence>
<evidence type="ECO:0000256" key="1">
    <source>
        <dbReference type="SAM" id="Phobius"/>
    </source>
</evidence>
<dbReference type="OrthoDB" id="36435at2157"/>
<keyword evidence="1" id="KW-1133">Transmembrane helix</keyword>
<organism evidence="2 3">
    <name type="scientific">Stygiolobus azoricus</name>
    <dbReference type="NCBI Taxonomy" id="41675"/>
    <lineage>
        <taxon>Archaea</taxon>
        <taxon>Thermoproteota</taxon>
        <taxon>Thermoprotei</taxon>
        <taxon>Sulfolobales</taxon>
        <taxon>Sulfolobaceae</taxon>
        <taxon>Stygiolobus</taxon>
    </lineage>
</organism>
<feature type="transmembrane region" description="Helical" evidence="1">
    <location>
        <begin position="43"/>
        <end position="63"/>
    </location>
</feature>
<keyword evidence="1" id="KW-0812">Transmembrane</keyword>
<reference evidence="2 3" key="1">
    <citation type="submission" date="2019-10" db="EMBL/GenBank/DDBJ databases">
        <title>Genome Sequences from Six Type Strain Members of the Archaeal Family Sulfolobaceae: Acidianus ambivalens, Acidianus infernus, Metallosphaera prunae, Stygiolobus azoricus, Sulfolobus metallicus, and Sulfurisphaera ohwakuensis.</title>
        <authorList>
            <person name="Counts J.A."/>
            <person name="Kelly R.M."/>
        </authorList>
    </citation>
    <scope>NUCLEOTIDE SEQUENCE [LARGE SCALE GENOMIC DNA]</scope>
    <source>
        <strain evidence="2 3">FC6</strain>
    </source>
</reference>
<gene>
    <name evidence="2" type="ORF">D1868_00360</name>
</gene>
<keyword evidence="1" id="KW-0472">Membrane</keyword>
<accession>A0A650CLD2</accession>
<name>A0A650CLD2_9CREN</name>